<keyword evidence="1" id="KW-0732">Signal</keyword>
<gene>
    <name evidence="6" type="ORF">GCM10009539_82270</name>
</gene>
<evidence type="ECO:0000313" key="7">
    <source>
        <dbReference type="Proteomes" id="UP001500967"/>
    </source>
</evidence>
<evidence type="ECO:0000259" key="5">
    <source>
        <dbReference type="SMART" id="SM00495"/>
    </source>
</evidence>
<keyword evidence="4" id="KW-1133">Transmembrane helix</keyword>
<dbReference type="PANTHER" id="PTHR34823">
    <property type="entry name" value="GLCNAC-BINDING PROTEIN A"/>
    <property type="match status" value="1"/>
</dbReference>
<evidence type="ECO:0000313" key="6">
    <source>
        <dbReference type="EMBL" id="GAA0281911.1"/>
    </source>
</evidence>
<evidence type="ECO:0000256" key="3">
    <source>
        <dbReference type="SAM" id="MobiDB-lite"/>
    </source>
</evidence>
<dbReference type="EMBL" id="BAAAGX010000046">
    <property type="protein sequence ID" value="GAA0281911.1"/>
    <property type="molecule type" value="Genomic_DNA"/>
</dbReference>
<feature type="compositionally biased region" description="Polar residues" evidence="3">
    <location>
        <begin position="1"/>
        <end position="13"/>
    </location>
</feature>
<feature type="compositionally biased region" description="Pro residues" evidence="3">
    <location>
        <begin position="45"/>
        <end position="54"/>
    </location>
</feature>
<organism evidence="6 7">
    <name type="scientific">Cryptosporangium japonicum</name>
    <dbReference type="NCBI Taxonomy" id="80872"/>
    <lineage>
        <taxon>Bacteria</taxon>
        <taxon>Bacillati</taxon>
        <taxon>Actinomycetota</taxon>
        <taxon>Actinomycetes</taxon>
        <taxon>Cryptosporangiales</taxon>
        <taxon>Cryptosporangiaceae</taxon>
        <taxon>Cryptosporangium</taxon>
    </lineage>
</organism>
<dbReference type="RefSeq" id="WP_344654390.1">
    <property type="nucleotide sequence ID" value="NZ_BAAAGX010000046.1"/>
</dbReference>
<dbReference type="CDD" id="cd21177">
    <property type="entry name" value="LPMO_AA10"/>
    <property type="match status" value="1"/>
</dbReference>
<evidence type="ECO:0000256" key="4">
    <source>
        <dbReference type="SAM" id="Phobius"/>
    </source>
</evidence>
<dbReference type="InterPro" id="IPR004302">
    <property type="entry name" value="Cellulose/chitin-bd_N"/>
</dbReference>
<proteinExistence type="predicted"/>
<dbReference type="SUPFAM" id="SSF51055">
    <property type="entry name" value="Carbohydrate binding domain"/>
    <property type="match status" value="1"/>
</dbReference>
<keyword evidence="4" id="KW-0472">Membrane</keyword>
<protein>
    <recommendedName>
        <fullName evidence="5">Chitin-binding type-3 domain-containing protein</fullName>
    </recommendedName>
</protein>
<feature type="region of interest" description="Disordered" evidence="3">
    <location>
        <begin position="1"/>
        <end position="76"/>
    </location>
</feature>
<dbReference type="SUPFAM" id="SSF81296">
    <property type="entry name" value="E set domains"/>
    <property type="match status" value="1"/>
</dbReference>
<comment type="caution">
    <text evidence="6">The sequence shown here is derived from an EMBL/GenBank/DDBJ whole genome shotgun (WGS) entry which is preliminary data.</text>
</comment>
<dbReference type="Proteomes" id="UP001500967">
    <property type="component" value="Unassembled WGS sequence"/>
</dbReference>
<name>A0ABP3EWH5_9ACTN</name>
<dbReference type="SMART" id="SM00495">
    <property type="entry name" value="ChtBD3"/>
    <property type="match status" value="1"/>
</dbReference>
<dbReference type="Gene3D" id="2.10.10.20">
    <property type="entry name" value="Carbohydrate-binding module superfamily 5/12"/>
    <property type="match status" value="1"/>
</dbReference>
<evidence type="ECO:0000256" key="1">
    <source>
        <dbReference type="ARBA" id="ARBA00022729"/>
    </source>
</evidence>
<keyword evidence="2" id="KW-0378">Hydrolase</keyword>
<feature type="transmembrane region" description="Helical" evidence="4">
    <location>
        <begin position="83"/>
        <end position="104"/>
    </location>
</feature>
<keyword evidence="4" id="KW-0812">Transmembrane</keyword>
<dbReference type="InterPro" id="IPR003610">
    <property type="entry name" value="CBM5/12"/>
</dbReference>
<sequence length="366" mass="39104">MDGRARSTSSIQPSARGSHRRAARGPTELTSDLTKLIARAAAVATPPPPAPAPVVGPGRHHADAPPPPEEPPSPRFRPTRLHLIAAGAVASVAVVVVSSLLVIWPSGEDAAGTTTTPSSRGYTCRPGNRFSEAFTACRAAAKVRPANGDEPAVGLGDGTDIGVADVGDRHHEVIPDTRLCSAGRERYRGLDLARDDWPVTTLKSRGKETFVYRMDGEHDGVLRFYLTKAGYDPTAPLTWNSLEKKPLAEVTGKSGADNYYRVPVTLPERSGRHLVYTIWEDRDSDAALYACSDVMFGAPTGGATTNAANTAPSAATATREWVVGVDYQVGDQVVHDDVTYRCSQPHRSVRGWEPESAPALWDVVTP</sequence>
<keyword evidence="7" id="KW-1185">Reference proteome</keyword>
<dbReference type="Pfam" id="PF03067">
    <property type="entry name" value="LPMO_10"/>
    <property type="match status" value="1"/>
</dbReference>
<dbReference type="InterPro" id="IPR036573">
    <property type="entry name" value="CBM_sf_5/12"/>
</dbReference>
<reference evidence="7" key="1">
    <citation type="journal article" date="2019" name="Int. J. Syst. Evol. Microbiol.">
        <title>The Global Catalogue of Microorganisms (GCM) 10K type strain sequencing project: providing services to taxonomists for standard genome sequencing and annotation.</title>
        <authorList>
            <consortium name="The Broad Institute Genomics Platform"/>
            <consortium name="The Broad Institute Genome Sequencing Center for Infectious Disease"/>
            <person name="Wu L."/>
            <person name="Ma J."/>
        </authorList>
    </citation>
    <scope>NUCLEOTIDE SEQUENCE [LARGE SCALE GENOMIC DNA]</scope>
    <source>
        <strain evidence="7">JCM 10425</strain>
    </source>
</reference>
<dbReference type="PANTHER" id="PTHR34823:SF1">
    <property type="entry name" value="CHITIN-BINDING TYPE-4 DOMAIN-CONTAINING PROTEIN"/>
    <property type="match status" value="1"/>
</dbReference>
<feature type="domain" description="Chitin-binding type-3" evidence="5">
    <location>
        <begin position="318"/>
        <end position="364"/>
    </location>
</feature>
<dbReference type="Gene3D" id="2.70.50.50">
    <property type="entry name" value="chitin-binding protein cbp21"/>
    <property type="match status" value="1"/>
</dbReference>
<dbReference type="InterPro" id="IPR014756">
    <property type="entry name" value="Ig_E-set"/>
</dbReference>
<dbReference type="InterPro" id="IPR051024">
    <property type="entry name" value="GlcNAc_Chitin_IntDeg"/>
</dbReference>
<accession>A0ABP3EWH5</accession>
<dbReference type="CDD" id="cd12214">
    <property type="entry name" value="ChiA1_BD"/>
    <property type="match status" value="1"/>
</dbReference>
<evidence type="ECO:0000256" key="2">
    <source>
        <dbReference type="ARBA" id="ARBA00022801"/>
    </source>
</evidence>
<dbReference type="Pfam" id="PF02839">
    <property type="entry name" value="CBM_5_12"/>
    <property type="match status" value="1"/>
</dbReference>
<feature type="compositionally biased region" description="Pro residues" evidence="3">
    <location>
        <begin position="64"/>
        <end position="75"/>
    </location>
</feature>